<keyword evidence="3" id="KW-1185">Reference proteome</keyword>
<reference evidence="2" key="1">
    <citation type="journal article" date="2015" name="PeerJ">
        <title>First genomic representation of candidate bacterial phylum KSB3 points to enhanced environmental sensing as a trigger of wastewater bulking.</title>
        <authorList>
            <person name="Sekiguchi Y."/>
            <person name="Ohashi A."/>
            <person name="Parks D.H."/>
            <person name="Yamauchi T."/>
            <person name="Tyson G.W."/>
            <person name="Hugenholtz P."/>
        </authorList>
    </citation>
    <scope>NUCLEOTIDE SEQUENCE [LARGE SCALE GENOMIC DNA]</scope>
</reference>
<dbReference type="Gene3D" id="3.90.350.10">
    <property type="entry name" value="Transposase Inhibitor Protein From Tn5, Chain A, domain 1"/>
    <property type="match status" value="1"/>
</dbReference>
<dbReference type="Proteomes" id="UP000030661">
    <property type="component" value="Unassembled WGS sequence"/>
</dbReference>
<dbReference type="InterPro" id="IPR012337">
    <property type="entry name" value="RNaseH-like_sf"/>
</dbReference>
<evidence type="ECO:0000313" key="3">
    <source>
        <dbReference type="Proteomes" id="UP000030661"/>
    </source>
</evidence>
<feature type="domain" description="Transposase IS4-like" evidence="1">
    <location>
        <begin position="27"/>
        <end position="80"/>
    </location>
</feature>
<protein>
    <recommendedName>
        <fullName evidence="1">Transposase IS4-like domain-containing protein</fullName>
    </recommendedName>
</protein>
<dbReference type="GO" id="GO:0003677">
    <property type="term" value="F:DNA binding"/>
    <property type="evidence" value="ECO:0007669"/>
    <property type="project" value="InterPro"/>
</dbReference>
<dbReference type="eggNOG" id="COG3385">
    <property type="taxonomic scope" value="Bacteria"/>
</dbReference>
<dbReference type="InterPro" id="IPR002559">
    <property type="entry name" value="Transposase_11"/>
</dbReference>
<dbReference type="GO" id="GO:0006313">
    <property type="term" value="P:DNA transposition"/>
    <property type="evidence" value="ECO:0007669"/>
    <property type="project" value="InterPro"/>
</dbReference>
<dbReference type="SUPFAM" id="SSF53098">
    <property type="entry name" value="Ribonuclease H-like"/>
    <property type="match status" value="1"/>
</dbReference>
<organism evidence="2">
    <name type="scientific">Vecturithrix granuli</name>
    <dbReference type="NCBI Taxonomy" id="1499967"/>
    <lineage>
        <taxon>Bacteria</taxon>
        <taxon>Candidatus Moduliflexota</taxon>
        <taxon>Candidatus Vecturitrichia</taxon>
        <taxon>Candidatus Vecturitrichales</taxon>
        <taxon>Candidatus Vecturitrichaceae</taxon>
        <taxon>Candidatus Vecturithrix</taxon>
    </lineage>
</organism>
<dbReference type="AlphaFoldDB" id="A0A081BZC6"/>
<dbReference type="STRING" id="1499967.U27_04648"/>
<name>A0A081BZC6_VECG1</name>
<dbReference type="Pfam" id="PF01609">
    <property type="entry name" value="DDE_Tnp_1"/>
    <property type="match status" value="1"/>
</dbReference>
<dbReference type="GO" id="GO:0004803">
    <property type="term" value="F:transposase activity"/>
    <property type="evidence" value="ECO:0007669"/>
    <property type="project" value="InterPro"/>
</dbReference>
<evidence type="ECO:0000313" key="2">
    <source>
        <dbReference type="EMBL" id="GAK57681.1"/>
    </source>
</evidence>
<evidence type="ECO:0000259" key="1">
    <source>
        <dbReference type="Pfam" id="PF01609"/>
    </source>
</evidence>
<dbReference type="EMBL" id="DF820466">
    <property type="protein sequence ID" value="GAK57681.1"/>
    <property type="molecule type" value="Genomic_DNA"/>
</dbReference>
<gene>
    <name evidence="2" type="ORF">U27_04648</name>
</gene>
<proteinExistence type="predicted"/>
<dbReference type="HOGENOM" id="CLU_153041_0_0_0"/>
<sequence length="139" mass="16088">MDFPVLLTKHVFTNKDGSLGVLYLVSSDTALTYTQLTTLYHRRWHVEEFHKSLKQNVALEKSPTRTETTQKNHIFASMLAFIKLETLKVHSHLNHFALKNHLYLTALQTCFKELKLLQQQAQASTIQFNSLYAVDKKVL</sequence>
<accession>A0A081BZC6</accession>